<evidence type="ECO:0000313" key="3">
    <source>
        <dbReference type="Proteomes" id="UP001604277"/>
    </source>
</evidence>
<dbReference type="AlphaFoldDB" id="A0ABD1QQJ5"/>
<feature type="region of interest" description="Disordered" evidence="1">
    <location>
        <begin position="340"/>
        <end position="373"/>
    </location>
</feature>
<gene>
    <name evidence="2" type="ORF">Fot_47499</name>
</gene>
<evidence type="ECO:0000256" key="1">
    <source>
        <dbReference type="SAM" id="MobiDB-lite"/>
    </source>
</evidence>
<evidence type="ECO:0000313" key="2">
    <source>
        <dbReference type="EMBL" id="KAL2478485.1"/>
    </source>
</evidence>
<feature type="compositionally biased region" description="Polar residues" evidence="1">
    <location>
        <begin position="215"/>
        <end position="226"/>
    </location>
</feature>
<keyword evidence="3" id="KW-1185">Reference proteome</keyword>
<organism evidence="2 3">
    <name type="scientific">Forsythia ovata</name>
    <dbReference type="NCBI Taxonomy" id="205694"/>
    <lineage>
        <taxon>Eukaryota</taxon>
        <taxon>Viridiplantae</taxon>
        <taxon>Streptophyta</taxon>
        <taxon>Embryophyta</taxon>
        <taxon>Tracheophyta</taxon>
        <taxon>Spermatophyta</taxon>
        <taxon>Magnoliopsida</taxon>
        <taxon>eudicotyledons</taxon>
        <taxon>Gunneridae</taxon>
        <taxon>Pentapetalae</taxon>
        <taxon>asterids</taxon>
        <taxon>lamiids</taxon>
        <taxon>Lamiales</taxon>
        <taxon>Oleaceae</taxon>
        <taxon>Forsythieae</taxon>
        <taxon>Forsythia</taxon>
    </lineage>
</organism>
<dbReference type="Proteomes" id="UP001604277">
    <property type="component" value="Unassembled WGS sequence"/>
</dbReference>
<feature type="compositionally biased region" description="Low complexity" evidence="1">
    <location>
        <begin position="195"/>
        <end position="205"/>
    </location>
</feature>
<reference evidence="3" key="1">
    <citation type="submission" date="2024-07" db="EMBL/GenBank/DDBJ databases">
        <title>Two chromosome-level genome assemblies of Korean endemic species Abeliophyllum distichum and Forsythia ovata (Oleaceae).</title>
        <authorList>
            <person name="Jang H."/>
        </authorList>
    </citation>
    <scope>NUCLEOTIDE SEQUENCE [LARGE SCALE GENOMIC DNA]</scope>
</reference>
<feature type="compositionally biased region" description="Basic residues" evidence="1">
    <location>
        <begin position="364"/>
        <end position="373"/>
    </location>
</feature>
<feature type="region of interest" description="Disordered" evidence="1">
    <location>
        <begin position="90"/>
        <end position="119"/>
    </location>
</feature>
<protein>
    <submittedName>
        <fullName evidence="2">PHD finger family protein</fullName>
    </submittedName>
</protein>
<feature type="region of interest" description="Disordered" evidence="1">
    <location>
        <begin position="133"/>
        <end position="247"/>
    </location>
</feature>
<proteinExistence type="predicted"/>
<accession>A0ABD1QQJ5</accession>
<feature type="compositionally biased region" description="Basic residues" evidence="1">
    <location>
        <begin position="104"/>
        <end position="118"/>
    </location>
</feature>
<name>A0ABD1QQJ5_9LAMI</name>
<dbReference type="EMBL" id="JBFOLJ010000014">
    <property type="protein sequence ID" value="KAL2478485.1"/>
    <property type="molecule type" value="Genomic_DNA"/>
</dbReference>
<sequence>MQFQADGNLQYVCPACRGECNQVRNLEEAVQELWRRKDEADRDLIASLRAAVGLPTQEEIFDISPFSDDEEENEPGISKNEYGRTLKFSLKGLGDKSPKMSKEHGKRSSNKKYGKKKGKETFLIRRTEAHQSSGQINGPLFGYSSGGNKTEELQSYEEPDTSPFPLAGNKTSRTIKIKRSNPHTLSNKEDVVNNSGTSKTTKGTKLVIHLGGRSGNITSPPRSEASSFKKEQDLTSSNDQAKDGRLREKGGHLIKIKNANSEPVPPLDTCALLGKRSSEDRASALSGSEVPASKRNKYSLLKYAEDVPTVSGNLIDDDSSIPSISQSAPKDLKSRMKIKISNNSNNGNQDSVPPHGKDEITHVKGQRSKRRRPAMFEDKTSITGDDDPVNEFLDANWILQKLGKDAAGKRVEIHQPSNDSWNRGTVVEVFEGTSIVSIVLDHGKAQNFELGKQRIRFVSQKQKH</sequence>
<feature type="compositionally biased region" description="Basic and acidic residues" evidence="1">
    <location>
        <begin position="93"/>
        <end position="103"/>
    </location>
</feature>
<comment type="caution">
    <text evidence="2">The sequence shown here is derived from an EMBL/GenBank/DDBJ whole genome shotgun (WGS) entry which is preliminary data.</text>
</comment>